<dbReference type="AlphaFoldDB" id="A0A1I4RL83"/>
<protein>
    <submittedName>
        <fullName evidence="7">Lauroyl-KDO2-lipid IV(A) myristoyltransferase</fullName>
    </submittedName>
</protein>
<evidence type="ECO:0000256" key="6">
    <source>
        <dbReference type="ARBA" id="ARBA00023315"/>
    </source>
</evidence>
<dbReference type="OrthoDB" id="9803456at2"/>
<evidence type="ECO:0000256" key="2">
    <source>
        <dbReference type="ARBA" id="ARBA00022475"/>
    </source>
</evidence>
<dbReference type="PANTHER" id="PTHR30606:SF4">
    <property type="entry name" value="LIPID A BIOSYNTHESIS MYRISTOYLTRANSFERASE"/>
    <property type="match status" value="1"/>
</dbReference>
<dbReference type="Pfam" id="PF03279">
    <property type="entry name" value="Lip_A_acyltrans"/>
    <property type="match status" value="1"/>
</dbReference>
<proteinExistence type="predicted"/>
<comment type="subcellular location">
    <subcellularLocation>
        <location evidence="1">Cell inner membrane</location>
    </subcellularLocation>
</comment>
<dbReference type="GO" id="GO:0009247">
    <property type="term" value="P:glycolipid biosynthetic process"/>
    <property type="evidence" value="ECO:0007669"/>
    <property type="project" value="UniProtKB-ARBA"/>
</dbReference>
<organism evidence="7 8">
    <name type="scientific">Ectothiorhodospira mobilis</name>
    <dbReference type="NCBI Taxonomy" id="195064"/>
    <lineage>
        <taxon>Bacteria</taxon>
        <taxon>Pseudomonadati</taxon>
        <taxon>Pseudomonadota</taxon>
        <taxon>Gammaproteobacteria</taxon>
        <taxon>Chromatiales</taxon>
        <taxon>Ectothiorhodospiraceae</taxon>
        <taxon>Ectothiorhodospira</taxon>
    </lineage>
</organism>
<keyword evidence="2" id="KW-1003">Cell membrane</keyword>
<keyword evidence="8" id="KW-1185">Reference proteome</keyword>
<gene>
    <name evidence="7" type="ORF">SAMN05421721_10875</name>
</gene>
<dbReference type="RefSeq" id="WP_090485406.1">
    <property type="nucleotide sequence ID" value="NZ_FOUO01000008.1"/>
</dbReference>
<evidence type="ECO:0000256" key="3">
    <source>
        <dbReference type="ARBA" id="ARBA00022519"/>
    </source>
</evidence>
<evidence type="ECO:0000313" key="8">
    <source>
        <dbReference type="Proteomes" id="UP000199556"/>
    </source>
</evidence>
<evidence type="ECO:0000256" key="1">
    <source>
        <dbReference type="ARBA" id="ARBA00004533"/>
    </source>
</evidence>
<keyword evidence="4 7" id="KW-0808">Transferase</keyword>
<keyword evidence="3" id="KW-0997">Cell inner membrane</keyword>
<keyword evidence="6" id="KW-0012">Acyltransferase</keyword>
<dbReference type="EMBL" id="FOUO01000008">
    <property type="protein sequence ID" value="SFM53025.1"/>
    <property type="molecule type" value="Genomic_DNA"/>
</dbReference>
<dbReference type="STRING" id="195064.SAMN05421721_10875"/>
<name>A0A1I4RL83_ECTMO</name>
<keyword evidence="5" id="KW-0472">Membrane</keyword>
<dbReference type="GO" id="GO:0005886">
    <property type="term" value="C:plasma membrane"/>
    <property type="evidence" value="ECO:0007669"/>
    <property type="project" value="UniProtKB-SubCell"/>
</dbReference>
<dbReference type="Proteomes" id="UP000199556">
    <property type="component" value="Unassembled WGS sequence"/>
</dbReference>
<dbReference type="PANTHER" id="PTHR30606">
    <property type="entry name" value="LIPID A BIOSYNTHESIS LAUROYL ACYLTRANSFERASE"/>
    <property type="match status" value="1"/>
</dbReference>
<evidence type="ECO:0000256" key="4">
    <source>
        <dbReference type="ARBA" id="ARBA00022679"/>
    </source>
</evidence>
<dbReference type="PIRSF" id="PIRSF026649">
    <property type="entry name" value="MsbB"/>
    <property type="match status" value="1"/>
</dbReference>
<dbReference type="GO" id="GO:0016746">
    <property type="term" value="F:acyltransferase activity"/>
    <property type="evidence" value="ECO:0007669"/>
    <property type="project" value="UniProtKB-KW"/>
</dbReference>
<accession>A0A1I4RL83</accession>
<reference evidence="7 8" key="1">
    <citation type="submission" date="2016-10" db="EMBL/GenBank/DDBJ databases">
        <authorList>
            <person name="de Groot N.N."/>
        </authorList>
    </citation>
    <scope>NUCLEOTIDE SEQUENCE [LARGE SCALE GENOMIC DNA]</scope>
    <source>
        <strain evidence="7 8">DSM 4180</strain>
    </source>
</reference>
<dbReference type="InterPro" id="IPR004960">
    <property type="entry name" value="LipA_acyltrans"/>
</dbReference>
<evidence type="ECO:0000313" key="7">
    <source>
        <dbReference type="EMBL" id="SFM53025.1"/>
    </source>
</evidence>
<dbReference type="CDD" id="cd07984">
    <property type="entry name" value="LPLAT_LABLAT-like"/>
    <property type="match status" value="1"/>
</dbReference>
<evidence type="ECO:0000256" key="5">
    <source>
        <dbReference type="ARBA" id="ARBA00023136"/>
    </source>
</evidence>
<sequence>MTEAFADAANRRRIPPFDPALLHPRHWGTWLGIGGLWLLARLPRPAARLLGRLAGRLAWHTSPRRRHLARVNLRLCFPDWDEARREAVLRAHFRIAGQCLVDYPLLWFGGRRRHRRLIRLRDRGGVLQRQRRGEPVIVCAAHAPALDFGGLRLSLEVGGVSFAKPLKNPVVEWINTRSRCQHGAIVFARHEGLRPAIRHLRRGRLFYYLGDEDLGPAHTVFAPFFGVPKATVPALGRLARLGGAPVIPAMALYHPGEDRYELVLEAPLQGYPSGDAVADATRMNAALEALIRAYPAQYLWTLRFFKTRPPGEAKVY</sequence>